<evidence type="ECO:0000256" key="2">
    <source>
        <dbReference type="ARBA" id="ARBA00022833"/>
    </source>
</evidence>
<feature type="compositionally biased region" description="Low complexity" evidence="3">
    <location>
        <begin position="281"/>
        <end position="293"/>
    </location>
</feature>
<dbReference type="STRING" id="486041.B0CTP1"/>
<keyword evidence="5" id="KW-1185">Reference proteome</keyword>
<dbReference type="PANTHER" id="PTHR46771:SF5">
    <property type="entry name" value="DETERIN"/>
    <property type="match status" value="1"/>
</dbReference>
<evidence type="ECO:0000256" key="1">
    <source>
        <dbReference type="ARBA" id="ARBA00022723"/>
    </source>
</evidence>
<dbReference type="FunCoup" id="B0CTP1">
    <property type="interactions" value="120"/>
</dbReference>
<dbReference type="HOGENOM" id="CLU_016657_0_0_1"/>
<dbReference type="PANTHER" id="PTHR46771">
    <property type="entry name" value="DETERIN"/>
    <property type="match status" value="1"/>
</dbReference>
<dbReference type="RefSeq" id="XP_001875087.1">
    <property type="nucleotide sequence ID" value="XM_001875052.1"/>
</dbReference>
<dbReference type="InParanoid" id="B0CTP1"/>
<dbReference type="InterPro" id="IPR051190">
    <property type="entry name" value="Baculoviral_IAP"/>
</dbReference>
<dbReference type="Pfam" id="PF00653">
    <property type="entry name" value="BIR"/>
    <property type="match status" value="2"/>
</dbReference>
<feature type="compositionally biased region" description="Basic and acidic residues" evidence="3">
    <location>
        <begin position="696"/>
        <end position="714"/>
    </location>
</feature>
<keyword evidence="1" id="KW-0479">Metal-binding</keyword>
<dbReference type="GO" id="GO:0046872">
    <property type="term" value="F:metal ion binding"/>
    <property type="evidence" value="ECO:0007669"/>
    <property type="project" value="UniProtKB-KW"/>
</dbReference>
<dbReference type="SMART" id="SM00238">
    <property type="entry name" value="BIR"/>
    <property type="match status" value="2"/>
</dbReference>
<feature type="compositionally biased region" description="Polar residues" evidence="3">
    <location>
        <begin position="218"/>
        <end position="244"/>
    </location>
</feature>
<feature type="compositionally biased region" description="Acidic residues" evidence="3">
    <location>
        <begin position="790"/>
        <end position="804"/>
    </location>
</feature>
<dbReference type="Proteomes" id="UP000001194">
    <property type="component" value="Unassembled WGS sequence"/>
</dbReference>
<gene>
    <name evidence="4" type="ORF">LACBIDRAFT_291996</name>
</gene>
<feature type="region of interest" description="Disordered" evidence="3">
    <location>
        <begin position="767"/>
        <end position="840"/>
    </location>
</feature>
<name>B0CTP1_LACBS</name>
<feature type="compositionally biased region" description="Acidic residues" evidence="3">
    <location>
        <begin position="310"/>
        <end position="319"/>
    </location>
</feature>
<dbReference type="SUPFAM" id="SSF57924">
    <property type="entry name" value="Inhibitor of apoptosis (IAP) repeat"/>
    <property type="match status" value="2"/>
</dbReference>
<feature type="compositionally biased region" description="Low complexity" evidence="3">
    <location>
        <begin position="545"/>
        <end position="554"/>
    </location>
</feature>
<dbReference type="PROSITE" id="PS50143">
    <property type="entry name" value="BIR_REPEAT_2"/>
    <property type="match status" value="2"/>
</dbReference>
<evidence type="ECO:0000313" key="5">
    <source>
        <dbReference type="Proteomes" id="UP000001194"/>
    </source>
</evidence>
<dbReference type="AlphaFoldDB" id="B0CTP1"/>
<dbReference type="EMBL" id="DS547092">
    <property type="protein sequence ID" value="EDR14528.1"/>
    <property type="molecule type" value="Genomic_DNA"/>
</dbReference>
<feature type="compositionally biased region" description="Basic residues" evidence="3">
    <location>
        <begin position="650"/>
        <end position="660"/>
    </location>
</feature>
<keyword evidence="2" id="KW-0862">Zinc</keyword>
<feature type="compositionally biased region" description="Low complexity" evidence="3">
    <location>
        <begin position="683"/>
        <end position="695"/>
    </location>
</feature>
<dbReference type="OrthoDB" id="2196114at2759"/>
<dbReference type="GeneID" id="6070259"/>
<protein>
    <submittedName>
        <fullName evidence="4">Predicted protein</fullName>
    </submittedName>
</protein>
<feature type="compositionally biased region" description="Acidic residues" evidence="3">
    <location>
        <begin position="379"/>
        <end position="388"/>
    </location>
</feature>
<evidence type="ECO:0000313" key="4">
    <source>
        <dbReference type="EMBL" id="EDR14528.1"/>
    </source>
</evidence>
<reference evidence="4 5" key="1">
    <citation type="journal article" date="2008" name="Nature">
        <title>The genome of Laccaria bicolor provides insights into mycorrhizal symbiosis.</title>
        <authorList>
            <person name="Martin F."/>
            <person name="Aerts A."/>
            <person name="Ahren D."/>
            <person name="Brun A."/>
            <person name="Danchin E.G.J."/>
            <person name="Duchaussoy F."/>
            <person name="Gibon J."/>
            <person name="Kohler A."/>
            <person name="Lindquist E."/>
            <person name="Pereda V."/>
            <person name="Salamov A."/>
            <person name="Shapiro H.J."/>
            <person name="Wuyts J."/>
            <person name="Blaudez D."/>
            <person name="Buee M."/>
            <person name="Brokstein P."/>
            <person name="Canbaeck B."/>
            <person name="Cohen D."/>
            <person name="Courty P.E."/>
            <person name="Coutinho P.M."/>
            <person name="Delaruelle C."/>
            <person name="Detter J.C."/>
            <person name="Deveau A."/>
            <person name="DiFazio S."/>
            <person name="Duplessis S."/>
            <person name="Fraissinet-Tachet L."/>
            <person name="Lucic E."/>
            <person name="Frey-Klett P."/>
            <person name="Fourrey C."/>
            <person name="Feussner I."/>
            <person name="Gay G."/>
            <person name="Grimwood J."/>
            <person name="Hoegger P.J."/>
            <person name="Jain P."/>
            <person name="Kilaru S."/>
            <person name="Labbe J."/>
            <person name="Lin Y.C."/>
            <person name="Legue V."/>
            <person name="Le Tacon F."/>
            <person name="Marmeisse R."/>
            <person name="Melayah D."/>
            <person name="Montanini B."/>
            <person name="Muratet M."/>
            <person name="Nehls U."/>
            <person name="Niculita-Hirzel H."/>
            <person name="Oudot-Le Secq M.P."/>
            <person name="Peter M."/>
            <person name="Quesneville H."/>
            <person name="Rajashekar B."/>
            <person name="Reich M."/>
            <person name="Rouhier N."/>
            <person name="Schmutz J."/>
            <person name="Yin T."/>
            <person name="Chalot M."/>
            <person name="Henrissat B."/>
            <person name="Kuees U."/>
            <person name="Lucas S."/>
            <person name="Van de Peer Y."/>
            <person name="Podila G.K."/>
            <person name="Polle A."/>
            <person name="Pukkila P.J."/>
            <person name="Richardson P.M."/>
            <person name="Rouze P."/>
            <person name="Sanders I.R."/>
            <person name="Stajich J.E."/>
            <person name="Tunlid A."/>
            <person name="Tuskan G."/>
            <person name="Grigoriev I.V."/>
        </authorList>
    </citation>
    <scope>NUCLEOTIDE SEQUENCE [LARGE SCALE GENOMIC DNA]</scope>
    <source>
        <strain evidence="5">S238N-H82 / ATCC MYA-4686</strain>
    </source>
</reference>
<feature type="compositionally biased region" description="Basic residues" evidence="3">
    <location>
        <begin position="328"/>
        <end position="338"/>
    </location>
</feature>
<sequence length="906" mass="99540">METLQARTDSFAKTKRVKNPSKPSSYVTLKWPHLSNFKANADTLAEAGFFYAPSYDDPDNVTCFVCGKELSGWETEDDPFDIHWEKCGKRCCWASVRCGLRGDMDRYGRFTFPDKTRLPTSKVMEKARQETFSVGGGWIHDEVKSHGANSKKMALAGFVCTPQHVGDDLATCMYCHISLSGWDEEDNPLEEHRKRMKQGQICPMFSNSSPDPIPAKPSSRTQSTKPPSKPQSRTASRSKTTTHQDVLMPTKTYDGDPDAGSDSESTATRRVVAKTPRKGRSTSGSSKSSAKTPARSHTRSTSRSGLRDVMEDDETEAEETILAPPPTVKKRTRSRSKSVARNATEDEEVEDEEAIPAPPPTVKKNARSRSRSVARNATEDEEAEDEEAIPAPPPTVKKNARSRSRSVAKNVVEEVITAEATIPPTVKKNARSTAKAVARSETPDQSEAGDHDDPVPRKTSSRTKAKAKLTPTGDTEDEVPRKPSRSKSKPPPPPAEAVEDTATRKPSRTKSKMKIFDEEEVVEPGRKTRPVSKAKPAPPREPTRTKATPAATTLVEEESSELEQPEIIVKPSKKGSSSTKSKPSHKEQVSAADLFLDDDDDMGGYVSPPPKVASTVELPPLFIPKRGEKAKTTSVEPETGATRPVEKERKKPGRPPKSKARAPSPAHIAPAEEEEWPVENHHAPLSPASNNAPHSAAREKALTSKDSGKLDEGRTVVNVSTDDEEEKEIDHAKKAKKINLGVEGKENARVSKQVPPLAEAVVAATKKEKKQELFSPETPIVHAPPKSPEAEGEDVQMNDVDAEISEGQNMAPQTPPRATPQALPTTTLPPPPTVSTDPEPILIPALSKLPFTPLHTLTEAELDMTVEEWIRYQMEVEYDKFKRDGERELLRFKKRAEDVRKIIDGL</sequence>
<feature type="compositionally biased region" description="Acidic residues" evidence="3">
    <location>
        <begin position="345"/>
        <end position="354"/>
    </location>
</feature>
<dbReference type="KEGG" id="lbc:LACBIDRAFT_291996"/>
<feature type="compositionally biased region" description="Basic residues" evidence="3">
    <location>
        <begin position="271"/>
        <end position="280"/>
    </location>
</feature>
<feature type="region of interest" description="Disordered" evidence="3">
    <location>
        <begin position="190"/>
        <end position="731"/>
    </location>
</feature>
<dbReference type="InterPro" id="IPR001370">
    <property type="entry name" value="BIR_rpt"/>
</dbReference>
<accession>B0CTP1</accession>
<feature type="compositionally biased region" description="Acidic residues" evidence="3">
    <location>
        <begin position="555"/>
        <end position="564"/>
    </location>
</feature>
<organism evidence="5">
    <name type="scientific">Laccaria bicolor (strain S238N-H82 / ATCC MYA-4686)</name>
    <name type="common">Bicoloured deceiver</name>
    <name type="synonym">Laccaria laccata var. bicolor</name>
    <dbReference type="NCBI Taxonomy" id="486041"/>
    <lineage>
        <taxon>Eukaryota</taxon>
        <taxon>Fungi</taxon>
        <taxon>Dikarya</taxon>
        <taxon>Basidiomycota</taxon>
        <taxon>Agaricomycotina</taxon>
        <taxon>Agaricomycetes</taxon>
        <taxon>Agaricomycetidae</taxon>
        <taxon>Agaricales</taxon>
        <taxon>Agaricineae</taxon>
        <taxon>Hydnangiaceae</taxon>
        <taxon>Laccaria</taxon>
    </lineage>
</organism>
<evidence type="ECO:0000256" key="3">
    <source>
        <dbReference type="SAM" id="MobiDB-lite"/>
    </source>
</evidence>
<dbReference type="Gene3D" id="1.10.1170.10">
    <property type="entry name" value="Inhibitor Of Apoptosis Protein (2mihbC-IAP-1), Chain A"/>
    <property type="match status" value="2"/>
</dbReference>
<dbReference type="CDD" id="cd00022">
    <property type="entry name" value="BIR"/>
    <property type="match status" value="1"/>
</dbReference>
<proteinExistence type="predicted"/>